<comment type="subcellular location">
    <subcellularLocation>
        <location evidence="1">Periplasm</location>
    </subcellularLocation>
</comment>
<name>A0A1X7DXN8_TRICW</name>
<sequence>MKSLQSAATLAALALALSAALATPTAQADAGHRFPFGSTADARAVTRTIHVQANDQMQLVFDSDDIRRGDVVAFVVRNTGSAPHEFGVADEAGQAAHQQEMMAMPGMQHDDPNVVSLAPGETKTLIWRFADVRDPRLVFACNVPGHYQAGMFKRVTLR</sequence>
<dbReference type="STRING" id="28094.SAMN06295900_104171"/>
<dbReference type="GO" id="GO:0046872">
    <property type="term" value="F:metal ion binding"/>
    <property type="evidence" value="ECO:0007669"/>
    <property type="project" value="UniProtKB-KW"/>
</dbReference>
<dbReference type="EMBL" id="FXAH01000004">
    <property type="protein sequence ID" value="SMF23280.1"/>
    <property type="molecule type" value="Genomic_DNA"/>
</dbReference>
<evidence type="ECO:0000256" key="1">
    <source>
        <dbReference type="ARBA" id="ARBA00004418"/>
    </source>
</evidence>
<accession>A0A1X7DXN8</accession>
<feature type="chain" id="PRO_5012914207" evidence="4">
    <location>
        <begin position="29"/>
        <end position="158"/>
    </location>
</feature>
<dbReference type="OrthoDB" id="9816061at2"/>
<feature type="signal peptide" evidence="4">
    <location>
        <begin position="1"/>
        <end position="28"/>
    </location>
</feature>
<dbReference type="InterPro" id="IPR008972">
    <property type="entry name" value="Cupredoxin"/>
</dbReference>
<dbReference type="GO" id="GO:0042597">
    <property type="term" value="C:periplasmic space"/>
    <property type="evidence" value="ECO:0007669"/>
    <property type="project" value="UniProtKB-SubCell"/>
</dbReference>
<reference evidence="6" key="1">
    <citation type="submission" date="2017-04" db="EMBL/GenBank/DDBJ databases">
        <authorList>
            <person name="Varghese N."/>
            <person name="Submissions S."/>
        </authorList>
    </citation>
    <scope>NUCLEOTIDE SEQUENCE [LARGE SCALE GENOMIC DNA]</scope>
    <source>
        <strain evidence="6">Ballard 720</strain>
    </source>
</reference>
<keyword evidence="3" id="KW-0186">Copper</keyword>
<evidence type="ECO:0000313" key="6">
    <source>
        <dbReference type="Proteomes" id="UP000192911"/>
    </source>
</evidence>
<keyword evidence="6" id="KW-1185">Reference proteome</keyword>
<dbReference type="GeneID" id="95551408"/>
<dbReference type="AlphaFoldDB" id="A0A1X7DXN8"/>
<gene>
    <name evidence="5" type="ORF">SAMN06295900_104171</name>
</gene>
<organism evidence="5 6">
    <name type="scientific">Trinickia caryophylli</name>
    <name type="common">Paraburkholderia caryophylli</name>
    <dbReference type="NCBI Taxonomy" id="28094"/>
    <lineage>
        <taxon>Bacteria</taxon>
        <taxon>Pseudomonadati</taxon>
        <taxon>Pseudomonadota</taxon>
        <taxon>Betaproteobacteria</taxon>
        <taxon>Burkholderiales</taxon>
        <taxon>Burkholderiaceae</taxon>
        <taxon>Trinickia</taxon>
    </lineage>
</organism>
<dbReference type="Proteomes" id="UP000192911">
    <property type="component" value="Unassembled WGS sequence"/>
</dbReference>
<dbReference type="Gene3D" id="2.60.40.420">
    <property type="entry name" value="Cupredoxins - blue copper proteins"/>
    <property type="match status" value="1"/>
</dbReference>
<proteinExistence type="predicted"/>
<evidence type="ECO:0000256" key="2">
    <source>
        <dbReference type="ARBA" id="ARBA00022723"/>
    </source>
</evidence>
<evidence type="ECO:0000256" key="3">
    <source>
        <dbReference type="ARBA" id="ARBA00023008"/>
    </source>
</evidence>
<dbReference type="PANTHER" id="PTHR38439:SF3">
    <property type="entry name" value="COPPER-RESISTANT CUPROPROTEIN COPI"/>
    <property type="match status" value="1"/>
</dbReference>
<dbReference type="PANTHER" id="PTHR38439">
    <property type="entry name" value="AURACYANIN-B"/>
    <property type="match status" value="1"/>
</dbReference>
<keyword evidence="4" id="KW-0732">Signal</keyword>
<dbReference type="SUPFAM" id="SSF49503">
    <property type="entry name" value="Cupredoxins"/>
    <property type="match status" value="1"/>
</dbReference>
<keyword evidence="2" id="KW-0479">Metal-binding</keyword>
<dbReference type="RefSeq" id="WP_085226824.1">
    <property type="nucleotide sequence ID" value="NZ_BSQD01000005.1"/>
</dbReference>
<evidence type="ECO:0000313" key="5">
    <source>
        <dbReference type="EMBL" id="SMF23280.1"/>
    </source>
</evidence>
<dbReference type="InterPro" id="IPR050845">
    <property type="entry name" value="Cu-binding_ET"/>
</dbReference>
<evidence type="ECO:0000256" key="4">
    <source>
        <dbReference type="SAM" id="SignalP"/>
    </source>
</evidence>
<protein>
    <submittedName>
        <fullName evidence="5">Uncharacterized copper-binding protein, cupredoxin-like subfamily</fullName>
    </submittedName>
</protein>